<accession>A0ABN9WDC8</accession>
<dbReference type="Pfam" id="PF12906">
    <property type="entry name" value="RINGv"/>
    <property type="match status" value="1"/>
</dbReference>
<keyword evidence="5" id="KW-0863">Zinc-finger</keyword>
<evidence type="ECO:0000256" key="7">
    <source>
        <dbReference type="ARBA" id="ARBA00022833"/>
    </source>
</evidence>
<evidence type="ECO:0000256" key="8">
    <source>
        <dbReference type="ARBA" id="ARBA00022989"/>
    </source>
</evidence>
<dbReference type="EMBL" id="CAUYUJ010018532">
    <property type="protein sequence ID" value="CAK0884330.1"/>
    <property type="molecule type" value="Genomic_DNA"/>
</dbReference>
<dbReference type="Gene3D" id="3.30.40.10">
    <property type="entry name" value="Zinc/RING finger domain, C3HC4 (zinc finger)"/>
    <property type="match status" value="1"/>
</dbReference>
<evidence type="ECO:0000313" key="11">
    <source>
        <dbReference type="EMBL" id="CAK0884330.1"/>
    </source>
</evidence>
<feature type="domain" description="RING-CH-type" evidence="10">
    <location>
        <begin position="96"/>
        <end position="161"/>
    </location>
</feature>
<dbReference type="PROSITE" id="PS51292">
    <property type="entry name" value="ZF_RING_CH"/>
    <property type="match status" value="1"/>
</dbReference>
<dbReference type="InterPro" id="IPR011016">
    <property type="entry name" value="Znf_RING-CH"/>
</dbReference>
<proteinExistence type="predicted"/>
<dbReference type="InterPro" id="IPR013083">
    <property type="entry name" value="Znf_RING/FYVE/PHD"/>
</dbReference>
<keyword evidence="7" id="KW-0862">Zinc</keyword>
<evidence type="ECO:0000313" key="12">
    <source>
        <dbReference type="Proteomes" id="UP001189429"/>
    </source>
</evidence>
<evidence type="ECO:0000256" key="3">
    <source>
        <dbReference type="ARBA" id="ARBA00022692"/>
    </source>
</evidence>
<dbReference type="CDD" id="cd16495">
    <property type="entry name" value="RING_CH-C4HC3_MARCH"/>
    <property type="match status" value="1"/>
</dbReference>
<evidence type="ECO:0000256" key="5">
    <source>
        <dbReference type="ARBA" id="ARBA00022771"/>
    </source>
</evidence>
<keyword evidence="3" id="KW-0812">Transmembrane</keyword>
<organism evidence="11 12">
    <name type="scientific">Prorocentrum cordatum</name>
    <dbReference type="NCBI Taxonomy" id="2364126"/>
    <lineage>
        <taxon>Eukaryota</taxon>
        <taxon>Sar</taxon>
        <taxon>Alveolata</taxon>
        <taxon>Dinophyceae</taxon>
        <taxon>Prorocentrales</taxon>
        <taxon>Prorocentraceae</taxon>
        <taxon>Prorocentrum</taxon>
    </lineage>
</organism>
<keyword evidence="4" id="KW-0479">Metal-binding</keyword>
<comment type="subcellular location">
    <subcellularLocation>
        <location evidence="1">Membrane</location>
        <topology evidence="1">Multi-pass membrane protein</topology>
    </subcellularLocation>
</comment>
<dbReference type="PANTHER" id="PTHR46065">
    <property type="entry name" value="E3 UBIQUITIN-PROTEIN LIGASE MARCH 2/3 FAMILY MEMBER"/>
    <property type="match status" value="1"/>
</dbReference>
<evidence type="ECO:0000259" key="10">
    <source>
        <dbReference type="PROSITE" id="PS51292"/>
    </source>
</evidence>
<dbReference type="PANTHER" id="PTHR46065:SF3">
    <property type="entry name" value="FI20425P1"/>
    <property type="match status" value="1"/>
</dbReference>
<keyword evidence="8" id="KW-1133">Transmembrane helix</keyword>
<keyword evidence="12" id="KW-1185">Reference proteome</keyword>
<protein>
    <recommendedName>
        <fullName evidence="10">RING-CH-type domain-containing protein</fullName>
    </recommendedName>
</protein>
<dbReference type="SUPFAM" id="SSF57850">
    <property type="entry name" value="RING/U-box"/>
    <property type="match status" value="1"/>
</dbReference>
<reference evidence="11" key="1">
    <citation type="submission" date="2023-10" db="EMBL/GenBank/DDBJ databases">
        <authorList>
            <person name="Chen Y."/>
            <person name="Shah S."/>
            <person name="Dougan E. K."/>
            <person name="Thang M."/>
            <person name="Chan C."/>
        </authorList>
    </citation>
    <scope>NUCLEOTIDE SEQUENCE [LARGE SCALE GENOMIC DNA]</scope>
</reference>
<evidence type="ECO:0000256" key="9">
    <source>
        <dbReference type="ARBA" id="ARBA00023136"/>
    </source>
</evidence>
<evidence type="ECO:0000256" key="4">
    <source>
        <dbReference type="ARBA" id="ARBA00022723"/>
    </source>
</evidence>
<keyword evidence="9" id="KW-0472">Membrane</keyword>
<keyword evidence="2" id="KW-0808">Transferase</keyword>
<keyword evidence="6" id="KW-0833">Ubl conjugation pathway</keyword>
<evidence type="ECO:0000256" key="6">
    <source>
        <dbReference type="ARBA" id="ARBA00022786"/>
    </source>
</evidence>
<dbReference type="SMART" id="SM00744">
    <property type="entry name" value="RINGv"/>
    <property type="match status" value="1"/>
</dbReference>
<comment type="caution">
    <text evidence="11">The sequence shown here is derived from an EMBL/GenBank/DDBJ whole genome shotgun (WGS) entry which is preliminary data.</text>
</comment>
<dbReference type="Proteomes" id="UP001189429">
    <property type="component" value="Unassembled WGS sequence"/>
</dbReference>
<evidence type="ECO:0000256" key="2">
    <source>
        <dbReference type="ARBA" id="ARBA00022679"/>
    </source>
</evidence>
<name>A0ABN9WDC8_9DINO</name>
<gene>
    <name evidence="11" type="ORF">PCOR1329_LOCUS66305</name>
</gene>
<feature type="non-terminal residue" evidence="11">
    <location>
        <position position="213"/>
    </location>
</feature>
<sequence length="213" mass="23953">MGVLNDTVVPQLFQDVFKPVQAQLDEKASRFSQRLRNVNELDTRGESRFPDWHRRSFSGASLSSFQGLKYWHGPQGKARANAKRQGEKDEDEEVEAQVVLKTPCRICHCLEDDLEDPLVAPCACSGSLRCVHSSCQRAWLLHRPGPLEYKCELCGHALACHLRLSTRVEIITTLVISASAWTLQLWSLVRTLLLAARVVVATYLCRFSGAHPQ</sequence>
<evidence type="ECO:0000256" key="1">
    <source>
        <dbReference type="ARBA" id="ARBA00004141"/>
    </source>
</evidence>